<name>A0ABM8GW75_9MICO</name>
<dbReference type="RefSeq" id="WP_286347011.1">
    <property type="nucleotide sequence ID" value="NZ_AP027733.1"/>
</dbReference>
<accession>A0ABM8GW75</accession>
<organism evidence="1 2">
    <name type="scientific">Frondihabitans sucicola</name>
    <dbReference type="NCBI Taxonomy" id="1268041"/>
    <lineage>
        <taxon>Bacteria</taxon>
        <taxon>Bacillati</taxon>
        <taxon>Actinomycetota</taxon>
        <taxon>Actinomycetes</taxon>
        <taxon>Micrococcales</taxon>
        <taxon>Microbacteriaceae</taxon>
        <taxon>Frondihabitans</taxon>
    </lineage>
</organism>
<protein>
    <recommendedName>
        <fullName evidence="3">Minor tail protein</fullName>
    </recommendedName>
</protein>
<dbReference type="Proteomes" id="UP001321486">
    <property type="component" value="Plasmid pNBRC108728a"/>
</dbReference>
<evidence type="ECO:0008006" key="3">
    <source>
        <dbReference type="Google" id="ProtNLM"/>
    </source>
</evidence>
<proteinExistence type="predicted"/>
<gene>
    <name evidence="1" type="ORF">GCM10025867_49690</name>
</gene>
<geneLocation type="plasmid" evidence="1 2">
    <name>pNBRC108728a</name>
</geneLocation>
<dbReference type="EMBL" id="AP027733">
    <property type="protein sequence ID" value="BDZ52728.1"/>
    <property type="molecule type" value="Genomic_DNA"/>
</dbReference>
<reference evidence="2" key="1">
    <citation type="journal article" date="2019" name="Int. J. Syst. Evol. Microbiol.">
        <title>The Global Catalogue of Microorganisms (GCM) 10K type strain sequencing project: providing services to taxonomists for standard genome sequencing and annotation.</title>
        <authorList>
            <consortium name="The Broad Institute Genomics Platform"/>
            <consortium name="The Broad Institute Genome Sequencing Center for Infectious Disease"/>
            <person name="Wu L."/>
            <person name="Ma J."/>
        </authorList>
    </citation>
    <scope>NUCLEOTIDE SEQUENCE [LARGE SCALE GENOMIC DNA]</scope>
    <source>
        <strain evidence="2">NBRC 108728</strain>
    </source>
</reference>
<evidence type="ECO:0000313" key="1">
    <source>
        <dbReference type="EMBL" id="BDZ52728.1"/>
    </source>
</evidence>
<sequence>MSTRTYIGQADMKTATWNAVYVHMDGNPLSILPTLGAFLARTGSVDGVMGLLTTGGATHWSSINHEQIDPADYFPVKPEWAKAPFRSNERRAWNWFQYQDGTSEIAVGGVGVNFHVDGIEAPSGTLHEGRTESENAPSDAEWAYIFTSTELVILMPKAFMEENTMIEVDRVPLADLATLSPERMAEINYGPEFERTNPYAWAIDSTVPEGSRNLTARTWLGLDPLTPDDATGLRYGKSGMFYKFTGSSTSDGRTRTVTTETADGRRVDIKLPLVDWSLKSAPKGAEFVYPATKFDMVVA</sequence>
<evidence type="ECO:0000313" key="2">
    <source>
        <dbReference type="Proteomes" id="UP001321486"/>
    </source>
</evidence>
<keyword evidence="2" id="KW-1185">Reference proteome</keyword>
<keyword evidence="1" id="KW-0614">Plasmid</keyword>